<name>A0AAX2EJV0_9BACI</name>
<dbReference type="InterPro" id="IPR035901">
    <property type="entry name" value="GIY-YIG_endonuc_sf"/>
</dbReference>
<dbReference type="AlphaFoldDB" id="A0AAX2EJV0"/>
<dbReference type="Gene3D" id="3.40.50.300">
    <property type="entry name" value="P-loop containing nucleotide triphosphate hydrolases"/>
    <property type="match status" value="1"/>
</dbReference>
<feature type="domain" description="Schlafen group 3-like DNA/RNA helicase" evidence="1">
    <location>
        <begin position="184"/>
        <end position="544"/>
    </location>
</feature>
<evidence type="ECO:0000313" key="2">
    <source>
        <dbReference type="EMBL" id="SEO08935.1"/>
    </source>
</evidence>
<protein>
    <recommendedName>
        <fullName evidence="1">Schlafen group 3-like DNA/RNA helicase domain-containing protein</fullName>
    </recommendedName>
</protein>
<sequence>MILFPKKLSSFEVVKKSREDFKHIDIKDFDIDNVPVVYIQRDKKNLYVGKSTDVYGRFSAHLKDPKKTFTEIVIIKSTLFNESSIKHIETLLIDHLMADEKYHLLNIIKGQNIHSYNGNEEVNNIFIKIWERLIEEGIASEPLKDIHNKFIYKYSPFKSLSDNQIEVCQGTLHTMLTKSESQSLITGDPGTGKTIVLTNILYALVYDQKTGKQREGLNREEVALVIPQNHSLGSYKDLVRKVGLHGITVLSPSQFIKKAQGRENKFKYVFVDEAHRLKQYFSKQARDLKHLITPGGHTTELELIARYSYHLTIVYDQYQTIRPADIDTSHFKQLITDYTKYILHKQYRLKSGNHHLAWLRKYLQIANDVAVYEKDVLIDYDFKVMNSISELYDSITKLNQKYELCRVVAGYSWKWATQKDKDLYDITDPTTGEGYKWNSKTKGWLNQKNSVEEIGCIHTTQGADLNYIGVVFGEEIDCDYAGEEDGSYDLNKANIIVYPEKYKDRNGLPIKGTDVNNEELKTYIKHIYYVLLSRGINGCYVYATHPNMQKYLQEVVKLSQL</sequence>
<dbReference type="InterPro" id="IPR018647">
    <property type="entry name" value="SLFN_3-like_DNA/RNA_helicase"/>
</dbReference>
<accession>A0AAX2EJV0</accession>
<reference evidence="2 3" key="1">
    <citation type="submission" date="2016-10" db="EMBL/GenBank/DDBJ databases">
        <authorList>
            <person name="Varghese N."/>
            <person name="Submissions S."/>
        </authorList>
    </citation>
    <scope>NUCLEOTIDE SEQUENCE [LARGE SCALE GENOMIC DNA]</scope>
    <source>
        <strain evidence="2 3">DSM 21619</strain>
    </source>
</reference>
<dbReference type="Pfam" id="PF09848">
    <property type="entry name" value="SLFN-g3_helicase"/>
    <property type="match status" value="1"/>
</dbReference>
<dbReference type="SUPFAM" id="SSF82771">
    <property type="entry name" value="GIY-YIG endonuclease"/>
    <property type="match status" value="1"/>
</dbReference>
<gene>
    <name evidence="2" type="ORF">SAMN04489762_3461</name>
</gene>
<dbReference type="Proteomes" id="UP000199735">
    <property type="component" value="Unassembled WGS sequence"/>
</dbReference>
<dbReference type="EMBL" id="FOCD01000006">
    <property type="protein sequence ID" value="SEO08935.1"/>
    <property type="molecule type" value="Genomic_DNA"/>
</dbReference>
<evidence type="ECO:0000259" key="1">
    <source>
        <dbReference type="Pfam" id="PF09848"/>
    </source>
</evidence>
<evidence type="ECO:0000313" key="3">
    <source>
        <dbReference type="Proteomes" id="UP000199735"/>
    </source>
</evidence>
<organism evidence="2 3">
    <name type="scientific">Terribacillus saccharophilus</name>
    <dbReference type="NCBI Taxonomy" id="361277"/>
    <lineage>
        <taxon>Bacteria</taxon>
        <taxon>Bacillati</taxon>
        <taxon>Bacillota</taxon>
        <taxon>Bacilli</taxon>
        <taxon>Bacillales</taxon>
        <taxon>Bacillaceae</taxon>
        <taxon>Terribacillus</taxon>
    </lineage>
</organism>
<comment type="caution">
    <text evidence="2">The sequence shown here is derived from an EMBL/GenBank/DDBJ whole genome shotgun (WGS) entry which is preliminary data.</text>
</comment>
<proteinExistence type="predicted"/>
<dbReference type="RefSeq" id="WP_093881559.1">
    <property type="nucleotide sequence ID" value="NZ_FOCD01000006.1"/>
</dbReference>
<dbReference type="InterPro" id="IPR027417">
    <property type="entry name" value="P-loop_NTPase"/>
</dbReference>
<dbReference type="SUPFAM" id="SSF52540">
    <property type="entry name" value="P-loop containing nucleoside triphosphate hydrolases"/>
    <property type="match status" value="1"/>
</dbReference>